<dbReference type="SUPFAM" id="SSF53335">
    <property type="entry name" value="S-adenosyl-L-methionine-dependent methyltransferases"/>
    <property type="match status" value="1"/>
</dbReference>
<comment type="caution">
    <text evidence="2">The sequence shown here is derived from an EMBL/GenBank/DDBJ whole genome shotgun (WGS) entry which is preliminary data.</text>
</comment>
<dbReference type="EMBL" id="JABRWJ010000004">
    <property type="protein sequence ID" value="NRF67984.1"/>
    <property type="molecule type" value="Genomic_DNA"/>
</dbReference>
<dbReference type="GO" id="GO:0008168">
    <property type="term" value="F:methyltransferase activity"/>
    <property type="evidence" value="ECO:0007669"/>
    <property type="project" value="UniProtKB-KW"/>
</dbReference>
<dbReference type="RefSeq" id="WP_173123218.1">
    <property type="nucleotide sequence ID" value="NZ_JABRWJ010000004.1"/>
</dbReference>
<dbReference type="InterPro" id="IPR029063">
    <property type="entry name" value="SAM-dependent_MTases_sf"/>
</dbReference>
<dbReference type="Gene3D" id="3.40.50.150">
    <property type="entry name" value="Vaccinia Virus protein VP39"/>
    <property type="match status" value="1"/>
</dbReference>
<keyword evidence="3" id="KW-1185">Reference proteome</keyword>
<reference evidence="2 3" key="1">
    <citation type="submission" date="2020-05" db="EMBL/GenBank/DDBJ databases">
        <title>Aquincola sp. isolate from soil.</title>
        <authorList>
            <person name="Han J."/>
            <person name="Kim D.-U."/>
        </authorList>
    </citation>
    <scope>NUCLEOTIDE SEQUENCE [LARGE SCALE GENOMIC DNA]</scope>
    <source>
        <strain evidence="2 3">S2</strain>
    </source>
</reference>
<dbReference type="InterPro" id="IPR018773">
    <property type="entry name" value="MeTrfase_reg_dom_prd"/>
</dbReference>
<dbReference type="GO" id="GO:0032259">
    <property type="term" value="P:methylation"/>
    <property type="evidence" value="ECO:0007669"/>
    <property type="project" value="UniProtKB-KW"/>
</dbReference>
<keyword evidence="2" id="KW-0489">Methyltransferase</keyword>
<sequence>MNDWTAGYVADIGYTFGYYPELNPLRMKLAFLHAGLVCPEVGTACELGFGQGMSTNLHAAATTVQWHGTDFNPAQAAFAQELAAAGGAGARLFDESFAEFASRTDLPDFDFIALHGIWSWISDENRACIVDFVRRKLKVGGVLYVSYNTLPGWAAFAPMRHLLTQHAEIIGSEGRGIASRIDGALAFAEKLLEQKPGYAIANPHIGERLQQLKAKPRHYLAHEYFNRDWHPMHFATMVDWLAPAKVSYACPAHLIDHVPELQLTEGQQAFLKEIPDFNFRESVRDFMTHQQFRRDYWVKGPRMLSALGRTEALRSQRLMLTTHRPHVTLKVSGALGEARLNEALYGPLLDAMAEHQPRSVAELERLPQLKMPFAALMQCLVVLCGSGHVWPAQTDAQADAARPATDRLNQALLRRSRDNGDIAFLASPVTGGGAAVARIPQLCLLARQQGLKTPEEWARFALELMLALNQRVVKDGKTLDRPEDTFNELVGQARMFAEQDLPTLQALRIA</sequence>
<organism evidence="2 3">
    <name type="scientific">Pseudaquabacterium terrae</name>
    <dbReference type="NCBI Taxonomy" id="2732868"/>
    <lineage>
        <taxon>Bacteria</taxon>
        <taxon>Pseudomonadati</taxon>
        <taxon>Pseudomonadota</taxon>
        <taxon>Betaproteobacteria</taxon>
        <taxon>Burkholderiales</taxon>
        <taxon>Sphaerotilaceae</taxon>
        <taxon>Pseudaquabacterium</taxon>
    </lineage>
</organism>
<accession>A0ABX2EH85</accession>
<protein>
    <submittedName>
        <fullName evidence="2">Methyltransferase regulatory domain-containing protein</fullName>
    </submittedName>
</protein>
<feature type="domain" description="Methyltransferase regulatory" evidence="1">
    <location>
        <begin position="217"/>
        <end position="299"/>
    </location>
</feature>
<name>A0ABX2EH85_9BURK</name>
<evidence type="ECO:0000313" key="3">
    <source>
        <dbReference type="Proteomes" id="UP000737171"/>
    </source>
</evidence>
<dbReference type="Proteomes" id="UP000737171">
    <property type="component" value="Unassembled WGS sequence"/>
</dbReference>
<dbReference type="Pfam" id="PF10119">
    <property type="entry name" value="MethyTransf_Reg"/>
    <property type="match status" value="1"/>
</dbReference>
<evidence type="ECO:0000259" key="1">
    <source>
        <dbReference type="Pfam" id="PF10119"/>
    </source>
</evidence>
<evidence type="ECO:0000313" key="2">
    <source>
        <dbReference type="EMBL" id="NRF67984.1"/>
    </source>
</evidence>
<proteinExistence type="predicted"/>
<keyword evidence="2" id="KW-0808">Transferase</keyword>
<gene>
    <name evidence="2" type="ORF">HLB44_13405</name>
</gene>